<name>A0A1I4TAP8_9GAMM</name>
<protein>
    <submittedName>
        <fullName evidence="2">NAD dependent epimerase/dehydratase family protein</fullName>
    </submittedName>
</protein>
<dbReference type="Pfam" id="PF01370">
    <property type="entry name" value="Epimerase"/>
    <property type="match status" value="1"/>
</dbReference>
<dbReference type="OrthoDB" id="9803010at2"/>
<proteinExistence type="predicted"/>
<dbReference type="EMBL" id="FOUI01000013">
    <property type="protein sequence ID" value="SFM73691.1"/>
    <property type="molecule type" value="Genomic_DNA"/>
</dbReference>
<evidence type="ECO:0000259" key="1">
    <source>
        <dbReference type="Pfam" id="PF01370"/>
    </source>
</evidence>
<accession>A0A1I4TAP8</accession>
<sequence length="171" mass="18727">MRVFVTGATGFVGGYVLTALTREQHEVVVLMRRPAALEQLRTRVYRRAGAYEASKLEGALKVGSLAARDGLDYVEVQSGTVAGHSLSGELAAGQSLRGLIDNLVAGRLARVPGMPQLMRTAPESLHFIQTARFDTSVLEGFVRSQNLPWPDMQDVIRRTAEYWLRTPPSCA</sequence>
<evidence type="ECO:0000313" key="2">
    <source>
        <dbReference type="EMBL" id="SFM73691.1"/>
    </source>
</evidence>
<dbReference type="AlphaFoldDB" id="A0A1I4TAP8"/>
<keyword evidence="3" id="KW-1185">Reference proteome</keyword>
<dbReference type="RefSeq" id="WP_093477483.1">
    <property type="nucleotide sequence ID" value="NZ_FOUI01000013.1"/>
</dbReference>
<reference evidence="3" key="1">
    <citation type="submission" date="2016-10" db="EMBL/GenBank/DDBJ databases">
        <authorList>
            <person name="Varghese N."/>
            <person name="Submissions S."/>
        </authorList>
    </citation>
    <scope>NUCLEOTIDE SEQUENCE [LARGE SCALE GENOMIC DNA]</scope>
    <source>
        <strain evidence="3">DSM 24213</strain>
    </source>
</reference>
<feature type="domain" description="NAD-dependent epimerase/dehydratase" evidence="1">
    <location>
        <begin position="3"/>
        <end position="36"/>
    </location>
</feature>
<dbReference type="Gene3D" id="3.40.50.720">
    <property type="entry name" value="NAD(P)-binding Rossmann-like Domain"/>
    <property type="match status" value="1"/>
</dbReference>
<gene>
    <name evidence="2" type="ORF">SAMN05216217_11389</name>
</gene>
<dbReference type="InterPro" id="IPR036291">
    <property type="entry name" value="NAD(P)-bd_dom_sf"/>
</dbReference>
<dbReference type="Proteomes" id="UP000243629">
    <property type="component" value="Unassembled WGS sequence"/>
</dbReference>
<evidence type="ECO:0000313" key="3">
    <source>
        <dbReference type="Proteomes" id="UP000243629"/>
    </source>
</evidence>
<organism evidence="2 3">
    <name type="scientific">Halopseudomonas yangmingensis</name>
    <dbReference type="NCBI Taxonomy" id="1720063"/>
    <lineage>
        <taxon>Bacteria</taxon>
        <taxon>Pseudomonadati</taxon>
        <taxon>Pseudomonadota</taxon>
        <taxon>Gammaproteobacteria</taxon>
        <taxon>Pseudomonadales</taxon>
        <taxon>Pseudomonadaceae</taxon>
        <taxon>Halopseudomonas</taxon>
    </lineage>
</organism>
<dbReference type="STRING" id="1720063.SAMN05216217_11389"/>
<dbReference type="SUPFAM" id="SSF51735">
    <property type="entry name" value="NAD(P)-binding Rossmann-fold domains"/>
    <property type="match status" value="1"/>
</dbReference>
<dbReference type="InterPro" id="IPR001509">
    <property type="entry name" value="Epimerase_deHydtase"/>
</dbReference>